<feature type="region of interest" description="Disordered" evidence="2">
    <location>
        <begin position="69"/>
        <end position="96"/>
    </location>
</feature>
<dbReference type="STRING" id="185761.SAMN05660282_01883"/>
<evidence type="ECO:0000256" key="1">
    <source>
        <dbReference type="ARBA" id="ARBA00043985"/>
    </source>
</evidence>
<protein>
    <submittedName>
        <fullName evidence="3">Phage shock protein A (PspA) family protein</fullName>
    </submittedName>
</protein>
<proteinExistence type="inferred from homology"/>
<feature type="compositionally biased region" description="Low complexity" evidence="2">
    <location>
        <begin position="126"/>
        <end position="136"/>
    </location>
</feature>
<feature type="compositionally biased region" description="Low complexity" evidence="2">
    <location>
        <begin position="72"/>
        <end position="86"/>
    </location>
</feature>
<name>A0A1I2UIH9_9CORY</name>
<dbReference type="AlphaFoldDB" id="A0A1I2UIH9"/>
<accession>A0A1I2UIH9</accession>
<evidence type="ECO:0000313" key="4">
    <source>
        <dbReference type="Proteomes" id="UP000199065"/>
    </source>
</evidence>
<dbReference type="EMBL" id="FOPJ01000014">
    <property type="protein sequence ID" value="SFG76858.1"/>
    <property type="molecule type" value="Genomic_DNA"/>
</dbReference>
<feature type="compositionally biased region" description="Basic and acidic residues" evidence="2">
    <location>
        <begin position="224"/>
        <end position="252"/>
    </location>
</feature>
<keyword evidence="4" id="KW-1185">Reference proteome</keyword>
<dbReference type="Proteomes" id="UP000199065">
    <property type="component" value="Unassembled WGS sequence"/>
</dbReference>
<dbReference type="RefSeq" id="WP_092286722.1">
    <property type="nucleotide sequence ID" value="NZ_FOPJ01000014.1"/>
</dbReference>
<evidence type="ECO:0000313" key="3">
    <source>
        <dbReference type="EMBL" id="SFG76858.1"/>
    </source>
</evidence>
<organism evidence="3 4">
    <name type="scientific">Corynebacterium spheniscorum</name>
    <dbReference type="NCBI Taxonomy" id="185761"/>
    <lineage>
        <taxon>Bacteria</taxon>
        <taxon>Bacillati</taxon>
        <taxon>Actinomycetota</taxon>
        <taxon>Actinomycetes</taxon>
        <taxon>Mycobacteriales</taxon>
        <taxon>Corynebacteriaceae</taxon>
        <taxon>Corynebacterium</taxon>
    </lineage>
</organism>
<comment type="similarity">
    <text evidence="1">Belongs to the PspA/Vipp/IM30 family.</text>
</comment>
<feature type="compositionally biased region" description="Polar residues" evidence="2">
    <location>
        <begin position="313"/>
        <end position="322"/>
    </location>
</feature>
<dbReference type="OrthoDB" id="3542619at2"/>
<dbReference type="Pfam" id="PF04012">
    <property type="entry name" value="PspA_IM30"/>
    <property type="match status" value="1"/>
</dbReference>
<reference evidence="3 4" key="1">
    <citation type="submission" date="2016-10" db="EMBL/GenBank/DDBJ databases">
        <authorList>
            <person name="de Groot N.N."/>
        </authorList>
    </citation>
    <scope>NUCLEOTIDE SEQUENCE [LARGE SCALE GENOMIC DNA]</scope>
    <source>
        <strain>J11</strain>
        <strain evidence="4">PG 39</strain>
    </source>
</reference>
<feature type="region of interest" description="Disordered" evidence="2">
    <location>
        <begin position="119"/>
        <end position="145"/>
    </location>
</feature>
<sequence>MANPLSKGWKYLKASLDQKIDENADPKVQIQQAVEAVKAQHQAISEQAARVIGNQKQLEMKLDRLRKDQERLQQQARDALRAADTAETPEKAQQFSNTAEVLATQLVSVERQVEETAALHSQAKTAAEQARQQQSESEAKLQEQLSQINELRSQADQAAMQETATQAMDTMGTFKPDDAVPTLDAVREKIERRYADALGAQELTQSSVGGHMAEIQSSGTDMKAAARLEELRAELNAGKSDKAPGELERGAEEAADAGAGAEVAAEPQDAVVEETTPKQGAKEAAGAEDLSQDPADADAANSTEFEAKENPEAQGTTDKPAN</sequence>
<evidence type="ECO:0000256" key="2">
    <source>
        <dbReference type="SAM" id="MobiDB-lite"/>
    </source>
</evidence>
<feature type="region of interest" description="Disordered" evidence="2">
    <location>
        <begin position="205"/>
        <end position="322"/>
    </location>
</feature>
<gene>
    <name evidence="3" type="ORF">SAMN05660282_01883</name>
</gene>
<dbReference type="InterPro" id="IPR007157">
    <property type="entry name" value="PspA_VIPP1"/>
</dbReference>
<feature type="compositionally biased region" description="Low complexity" evidence="2">
    <location>
        <begin position="256"/>
        <end position="266"/>
    </location>
</feature>